<keyword evidence="3" id="KW-1185">Reference proteome</keyword>
<dbReference type="Proteomes" id="UP000031056">
    <property type="component" value="Unassembled WGS sequence"/>
</dbReference>
<dbReference type="InterPro" id="IPR012340">
    <property type="entry name" value="NA-bd_OB-fold"/>
</dbReference>
<dbReference type="GeneID" id="26260920"/>
<comment type="caution">
    <text evidence="2">The sequence shown here is derived from an EMBL/GenBank/DDBJ whole genome shotgun (WGS) entry which is preliminary data.</text>
</comment>
<dbReference type="GO" id="GO:0044818">
    <property type="term" value="P:mitotic G2/M transition checkpoint"/>
    <property type="evidence" value="ECO:0007669"/>
    <property type="project" value="TreeGrafter"/>
</dbReference>
<evidence type="ECO:0008006" key="4">
    <source>
        <dbReference type="Google" id="ProtNLM"/>
    </source>
</evidence>
<dbReference type="GO" id="GO:0003677">
    <property type="term" value="F:DNA binding"/>
    <property type="evidence" value="ECO:0007669"/>
    <property type="project" value="UniProtKB-KW"/>
</dbReference>
<dbReference type="InterPro" id="IPR051231">
    <property type="entry name" value="SOSS-B"/>
</dbReference>
<organism evidence="2 3">
    <name type="scientific">Ordospora colligata OC4</name>
    <dbReference type="NCBI Taxonomy" id="1354746"/>
    <lineage>
        <taxon>Eukaryota</taxon>
        <taxon>Fungi</taxon>
        <taxon>Fungi incertae sedis</taxon>
        <taxon>Microsporidia</taxon>
        <taxon>Ordosporidae</taxon>
        <taxon>Ordospora</taxon>
    </lineage>
</organism>
<reference evidence="2 3" key="1">
    <citation type="journal article" date="2014" name="MBio">
        <title>The Ordospora colligata genome; evolution of extreme reduction in microsporidia and host-to-parasite horizontal gene transfer.</title>
        <authorList>
            <person name="Pombert J.-F."/>
            <person name="Haag K.L."/>
            <person name="Beidas S."/>
            <person name="Ebert D."/>
            <person name="Keeling P.J."/>
        </authorList>
    </citation>
    <scope>NUCLEOTIDE SEQUENCE [LARGE SCALE GENOMIC DNA]</scope>
    <source>
        <strain evidence="2 3">OC4</strain>
    </source>
</reference>
<evidence type="ECO:0000313" key="2">
    <source>
        <dbReference type="EMBL" id="KHN70424.1"/>
    </source>
</evidence>
<dbReference type="AlphaFoldDB" id="A0A0B2UMC5"/>
<dbReference type="PANTHER" id="PTHR13356">
    <property type="entry name" value="OB FOLD NUCLEIC ACID BINDING PROTEIN-RELATED"/>
    <property type="match status" value="1"/>
</dbReference>
<dbReference type="InParanoid" id="A0A0B2UMC5"/>
<gene>
    <name evidence="2" type="ORF">M896_010770</name>
</gene>
<dbReference type="STRING" id="1354746.A0A0B2UMC5"/>
<dbReference type="PANTHER" id="PTHR13356:SF0">
    <property type="entry name" value="SOSS COMPLEX SUBUNIT B HOMOLOG"/>
    <property type="match status" value="1"/>
</dbReference>
<proteinExistence type="predicted"/>
<dbReference type="SUPFAM" id="SSF50249">
    <property type="entry name" value="Nucleic acid-binding proteins"/>
    <property type="match status" value="1"/>
</dbReference>
<dbReference type="RefSeq" id="XP_014564466.1">
    <property type="nucleotide sequence ID" value="XM_014708980.1"/>
</dbReference>
<dbReference type="GO" id="GO:0010212">
    <property type="term" value="P:response to ionizing radiation"/>
    <property type="evidence" value="ECO:0007669"/>
    <property type="project" value="TreeGrafter"/>
</dbReference>
<accession>A0A0B2UMC5</accession>
<evidence type="ECO:0000256" key="1">
    <source>
        <dbReference type="ARBA" id="ARBA00023125"/>
    </source>
</evidence>
<protein>
    <recommendedName>
        <fullName evidence="4">OB domain-containing protein</fullName>
    </recommendedName>
</protein>
<dbReference type="Gene3D" id="2.40.50.140">
    <property type="entry name" value="Nucleic acid-binding proteins"/>
    <property type="match status" value="1"/>
</dbReference>
<sequence length="113" mass="12837">MNKIVDIGEYHKNVCLEFILIKCLEINKTKDNDAVSTWLVGDESGTIELGLWNTVLNAGDVICLNGGYTSLFQGRKRLFVSKSGTISRVRTFRKIFKVNEEHMEFMSSDSHAY</sequence>
<dbReference type="OrthoDB" id="295715at2759"/>
<dbReference type="GO" id="GO:0000724">
    <property type="term" value="P:double-strand break repair via homologous recombination"/>
    <property type="evidence" value="ECO:0007669"/>
    <property type="project" value="TreeGrafter"/>
</dbReference>
<dbReference type="EMBL" id="JOKQ01000001">
    <property type="protein sequence ID" value="KHN70424.1"/>
    <property type="molecule type" value="Genomic_DNA"/>
</dbReference>
<keyword evidence="1" id="KW-0238">DNA-binding</keyword>
<dbReference type="HOGENOM" id="CLU_102724_3_2_1"/>
<dbReference type="GO" id="GO:0070876">
    <property type="term" value="C:SOSS complex"/>
    <property type="evidence" value="ECO:0007669"/>
    <property type="project" value="TreeGrafter"/>
</dbReference>
<evidence type="ECO:0000313" key="3">
    <source>
        <dbReference type="Proteomes" id="UP000031056"/>
    </source>
</evidence>
<name>A0A0B2UMC5_9MICR</name>
<dbReference type="VEuPathDB" id="MicrosporidiaDB:M896_010770"/>